<name>H1LG34_9LACO</name>
<protein>
    <submittedName>
        <fullName evidence="1">Uncharacterized protein</fullName>
    </submittedName>
</protein>
<dbReference type="AlphaFoldDB" id="H1LG34"/>
<comment type="caution">
    <text evidence="1">The sequence shown here is derived from an EMBL/GenBank/DDBJ whole genome shotgun (WGS) entry which is preliminary data.</text>
</comment>
<organism evidence="1 2">
    <name type="scientific">Lentilactobacillus kisonensis F0435</name>
    <dbReference type="NCBI Taxonomy" id="797516"/>
    <lineage>
        <taxon>Bacteria</taxon>
        <taxon>Bacillati</taxon>
        <taxon>Bacillota</taxon>
        <taxon>Bacilli</taxon>
        <taxon>Lactobacillales</taxon>
        <taxon>Lactobacillaceae</taxon>
        <taxon>Lentilactobacillus</taxon>
    </lineage>
</organism>
<proteinExistence type="predicted"/>
<accession>H1LG34</accession>
<dbReference type="Proteomes" id="UP000005025">
    <property type="component" value="Unassembled WGS sequence"/>
</dbReference>
<dbReference type="EMBL" id="AGRJ01000151">
    <property type="protein sequence ID" value="EHO51240.1"/>
    <property type="molecule type" value="Genomic_DNA"/>
</dbReference>
<gene>
    <name evidence="1" type="ORF">HMPREF9104_01560</name>
</gene>
<evidence type="ECO:0000313" key="1">
    <source>
        <dbReference type="EMBL" id="EHO51240.1"/>
    </source>
</evidence>
<reference evidence="1 2" key="1">
    <citation type="submission" date="2011-09" db="EMBL/GenBank/DDBJ databases">
        <authorList>
            <person name="Weinstock G."/>
            <person name="Sodergren E."/>
            <person name="Clifton S."/>
            <person name="Fulton L."/>
            <person name="Fulton B."/>
            <person name="Courtney L."/>
            <person name="Fronick C."/>
            <person name="Harrison M."/>
            <person name="Strong C."/>
            <person name="Farmer C."/>
            <person name="Delahaunty K."/>
            <person name="Markovic C."/>
            <person name="Hall O."/>
            <person name="Minx P."/>
            <person name="Tomlinson C."/>
            <person name="Mitreva M."/>
            <person name="Hou S."/>
            <person name="Chen J."/>
            <person name="Wollam A."/>
            <person name="Pepin K.H."/>
            <person name="Johnson M."/>
            <person name="Bhonagiri V."/>
            <person name="Zhang X."/>
            <person name="Suruliraj S."/>
            <person name="Warren W."/>
            <person name="Chinwalla A."/>
            <person name="Mardis E.R."/>
            <person name="Wilson R.K."/>
        </authorList>
    </citation>
    <scope>NUCLEOTIDE SEQUENCE [LARGE SCALE GENOMIC DNA]</scope>
    <source>
        <strain evidence="1 2">F0435</strain>
    </source>
</reference>
<dbReference type="HOGENOM" id="CLU_3081149_0_0_9"/>
<sequence>MHAINQFKNITVEEKKIVGGGHCYTASCIRQRDSFLPNVAHGVVCQAIGVCS</sequence>
<evidence type="ECO:0000313" key="2">
    <source>
        <dbReference type="Proteomes" id="UP000005025"/>
    </source>
</evidence>